<evidence type="ECO:0000259" key="1">
    <source>
        <dbReference type="PROSITE" id="PS50181"/>
    </source>
</evidence>
<keyword evidence="3" id="KW-1185">Reference proteome</keyword>
<dbReference type="GeneID" id="63916760"/>
<dbReference type="InterPro" id="IPR001810">
    <property type="entry name" value="F-box_dom"/>
</dbReference>
<dbReference type="STRING" id="1043003.A0A074VMK1"/>
<dbReference type="AlphaFoldDB" id="A0A074VMK1"/>
<reference evidence="2 3" key="1">
    <citation type="journal article" date="2014" name="BMC Genomics">
        <title>Genome sequencing of four Aureobasidium pullulans varieties: biotechnological potential, stress tolerance, and description of new species.</title>
        <authorList>
            <person name="Gostin Ar C."/>
            <person name="Ohm R.A."/>
            <person name="Kogej T."/>
            <person name="Sonjak S."/>
            <person name="Turk M."/>
            <person name="Zajc J."/>
            <person name="Zalar P."/>
            <person name="Grube M."/>
            <person name="Sun H."/>
            <person name="Han J."/>
            <person name="Sharma A."/>
            <person name="Chiniquy J."/>
            <person name="Ngan C.Y."/>
            <person name="Lipzen A."/>
            <person name="Barry K."/>
            <person name="Grigoriev I.V."/>
            <person name="Gunde-Cimerman N."/>
        </authorList>
    </citation>
    <scope>NUCLEOTIDE SEQUENCE [LARGE SCALE GENOMIC DNA]</scope>
    <source>
        <strain evidence="2 3">CBS 110374</strain>
    </source>
</reference>
<sequence>MDTLPLELKQRVCSYLTPNDLKSLRLTSKALVSAACRDFLPRIFLHNHPGSFEEIQDITNHPDLKHSVTTMVVDTSCLSSCPRYDDWIRFFIPTPTYRAELQSLEMPAGISDARTVRRLRREKVCEKWKAYQNRASGQRKKFSKDCMFNSIALAFQLCPRLKNLIIEGRYHNSPELSRRRIRLYQNDLPSPDTHTAVHYLSTWDPMTFDIWELLKPIHEVGRTLESLVLLDLGLVCSEGSTLPTTPIFTNLKHLRENGCPENFLTFILTSAPALESFGTEDGFGYRWGSSMLSLINAPPLPKLRACSLRNPSNEDLLIRFLLRHSSTLQRLRIYNSRTYHSPVDWTSFFTRVKGKLSNLRRVELINLETGPRTYNTMARSVVSIVADEKDILQDHEHELETGPMAIYDGLWEDYETTFFPQHGMW</sequence>
<accession>A0A074VMK1</accession>
<feature type="domain" description="F-box" evidence="1">
    <location>
        <begin position="1"/>
        <end position="43"/>
    </location>
</feature>
<gene>
    <name evidence="2" type="ORF">M437DRAFT_58351</name>
</gene>
<dbReference type="PROSITE" id="PS50181">
    <property type="entry name" value="FBOX"/>
    <property type="match status" value="1"/>
</dbReference>
<evidence type="ECO:0000313" key="3">
    <source>
        <dbReference type="Proteomes" id="UP000030672"/>
    </source>
</evidence>
<dbReference type="InterPro" id="IPR036047">
    <property type="entry name" value="F-box-like_dom_sf"/>
</dbReference>
<proteinExistence type="predicted"/>
<organism evidence="2 3">
    <name type="scientific">Aureobasidium melanogenum (strain CBS 110374)</name>
    <name type="common">Aureobasidium pullulans var. melanogenum</name>
    <dbReference type="NCBI Taxonomy" id="1043003"/>
    <lineage>
        <taxon>Eukaryota</taxon>
        <taxon>Fungi</taxon>
        <taxon>Dikarya</taxon>
        <taxon>Ascomycota</taxon>
        <taxon>Pezizomycotina</taxon>
        <taxon>Dothideomycetes</taxon>
        <taxon>Dothideomycetidae</taxon>
        <taxon>Dothideales</taxon>
        <taxon>Saccotheciaceae</taxon>
        <taxon>Aureobasidium</taxon>
    </lineage>
</organism>
<evidence type="ECO:0000313" key="2">
    <source>
        <dbReference type="EMBL" id="KEQ58917.1"/>
    </source>
</evidence>
<dbReference type="HOGENOM" id="CLU_621087_0_0_1"/>
<dbReference type="RefSeq" id="XP_040875940.1">
    <property type="nucleotide sequence ID" value="XM_041023387.1"/>
</dbReference>
<dbReference type="Proteomes" id="UP000030672">
    <property type="component" value="Unassembled WGS sequence"/>
</dbReference>
<dbReference type="EMBL" id="KL584851">
    <property type="protein sequence ID" value="KEQ58917.1"/>
    <property type="molecule type" value="Genomic_DNA"/>
</dbReference>
<name>A0A074VMK1_AURM1</name>
<dbReference type="Pfam" id="PF12937">
    <property type="entry name" value="F-box-like"/>
    <property type="match status" value="1"/>
</dbReference>
<protein>
    <recommendedName>
        <fullName evidence="1">F-box domain-containing protein</fullName>
    </recommendedName>
</protein>
<dbReference type="SUPFAM" id="SSF81383">
    <property type="entry name" value="F-box domain"/>
    <property type="match status" value="1"/>
</dbReference>